<dbReference type="PROSITE" id="PS00211">
    <property type="entry name" value="ABC_TRANSPORTER_1"/>
    <property type="match status" value="1"/>
</dbReference>
<dbReference type="GO" id="GO:0016020">
    <property type="term" value="C:membrane"/>
    <property type="evidence" value="ECO:0007669"/>
    <property type="project" value="UniProtKB-SubCell"/>
</dbReference>
<protein>
    <recommendedName>
        <fullName evidence="10">ABC transporter domain-containing protein</fullName>
    </recommendedName>
</protein>
<dbReference type="InterPro" id="IPR050352">
    <property type="entry name" value="ABCG_transporters"/>
</dbReference>
<feature type="domain" description="ABC transporter" evidence="10">
    <location>
        <begin position="20"/>
        <end position="261"/>
    </location>
</feature>
<evidence type="ECO:0000259" key="10">
    <source>
        <dbReference type="PROSITE" id="PS50893"/>
    </source>
</evidence>
<comment type="similarity">
    <text evidence="2">Belongs to the ABC transporter superfamily. ABCG family. Eye pigment precursor importer (TC 3.A.1.204) subfamily.</text>
</comment>
<keyword evidence="7 9" id="KW-1133">Transmembrane helix</keyword>
<dbReference type="PANTHER" id="PTHR48041:SF116">
    <property type="entry name" value="PROTEIN BROWN"/>
    <property type="match status" value="1"/>
</dbReference>
<dbReference type="Gene3D" id="3.40.50.300">
    <property type="entry name" value="P-loop containing nucleotide triphosphate hydrolases"/>
    <property type="match status" value="1"/>
</dbReference>
<evidence type="ECO:0000313" key="11">
    <source>
        <dbReference type="EMBL" id="KAL0851500.1"/>
    </source>
</evidence>
<dbReference type="Pfam" id="PF01061">
    <property type="entry name" value="ABC2_membrane"/>
    <property type="match status" value="1"/>
</dbReference>
<evidence type="ECO:0000256" key="3">
    <source>
        <dbReference type="ARBA" id="ARBA00022448"/>
    </source>
</evidence>
<comment type="subcellular location">
    <subcellularLocation>
        <location evidence="1">Membrane</location>
        <topology evidence="1">Multi-pass membrane protein</topology>
    </subcellularLocation>
</comment>
<evidence type="ECO:0000256" key="8">
    <source>
        <dbReference type="ARBA" id="ARBA00023136"/>
    </source>
</evidence>
<dbReference type="InterPro" id="IPR003439">
    <property type="entry name" value="ABC_transporter-like_ATP-bd"/>
</dbReference>
<sequence>MDLDTISTDSEEGPKVVMTIKGLTVWTPEEKSWWRNKVFKPSNIILNNISGSIKEGEFAALLGPSGAGKTTFLVALAGKCTLPSRGLVSVGGREVSEVQSAVELLPQFDAFMEQLTVMEHLVFMTELKLGSCKKLANKIILSSLLEELKLKAHARTTISSLSGGEKRLLSLATSLLSSPQILICDEPTTGLDSYNAALVVDTLKRLSLCGRVVICSVHQPSTDLFKMFNSILLMADGRLLFHGSQEDCSELFRSLNLHCPANYNPAEFYIRAVSHISGQDGTDQSQRIMDSYHDRFKQDETNSSTVKYRRNWFKQVHLLLWRSSLTLKRDVRGQLLLLFLNVIASSMVIGTCYVGVSGSTQRGVQDIRGLLWLMTSEVCFSLSYSALYAFEAELTLFKREVGVYSCSSYLVARFLGMIPRCVVWPMTLVFITTLAVQLPNHAVTALEFCLSLCVAGVTSTAYGLGMGALFLSSGIISDVMPCADLPLFLMSGAFLRLASMPAWLYPVRYISHFYYAMDAICNIYWRQIDYIACETNVTSLCVNDGASVLSENGYSTDFVFQDTLGLTLVALFWTLLAYLGLKREEKKGYAY</sequence>
<feature type="transmembrane region" description="Helical" evidence="9">
    <location>
        <begin position="370"/>
        <end position="390"/>
    </location>
</feature>
<evidence type="ECO:0000256" key="5">
    <source>
        <dbReference type="ARBA" id="ARBA00022741"/>
    </source>
</evidence>
<name>A0ABD0TQK8_LOXSC</name>
<evidence type="ECO:0000256" key="6">
    <source>
        <dbReference type="ARBA" id="ARBA00022840"/>
    </source>
</evidence>
<reference evidence="11 12" key="1">
    <citation type="submission" date="2024-06" db="EMBL/GenBank/DDBJ databases">
        <title>A chromosome-level genome assembly of beet webworm, Loxostege sticticalis.</title>
        <authorList>
            <person name="Zhang Y."/>
        </authorList>
    </citation>
    <scope>NUCLEOTIDE SEQUENCE [LARGE SCALE GENOMIC DNA]</scope>
    <source>
        <strain evidence="11">AQ028</strain>
        <tissue evidence="11">Male pupae</tissue>
    </source>
</reference>
<evidence type="ECO:0000256" key="1">
    <source>
        <dbReference type="ARBA" id="ARBA00004141"/>
    </source>
</evidence>
<keyword evidence="8 9" id="KW-0472">Membrane</keyword>
<dbReference type="Pfam" id="PF00005">
    <property type="entry name" value="ABC_tran"/>
    <property type="match status" value="1"/>
</dbReference>
<evidence type="ECO:0000256" key="7">
    <source>
        <dbReference type="ARBA" id="ARBA00022989"/>
    </source>
</evidence>
<dbReference type="InterPro" id="IPR027417">
    <property type="entry name" value="P-loop_NTPase"/>
</dbReference>
<dbReference type="PROSITE" id="PS50893">
    <property type="entry name" value="ABC_TRANSPORTER_2"/>
    <property type="match status" value="1"/>
</dbReference>
<dbReference type="InterPro" id="IPR043926">
    <property type="entry name" value="ABCG_dom"/>
</dbReference>
<proteinExistence type="inferred from homology"/>
<dbReference type="EMBL" id="JBEDNZ010000002">
    <property type="protein sequence ID" value="KAL0851500.1"/>
    <property type="molecule type" value="Genomic_DNA"/>
</dbReference>
<evidence type="ECO:0000256" key="2">
    <source>
        <dbReference type="ARBA" id="ARBA00005814"/>
    </source>
</evidence>
<keyword evidence="5" id="KW-0547">Nucleotide-binding</keyword>
<dbReference type="SUPFAM" id="SSF52540">
    <property type="entry name" value="P-loop containing nucleoside triphosphate hydrolases"/>
    <property type="match status" value="1"/>
</dbReference>
<dbReference type="AlphaFoldDB" id="A0ABD0TQK8"/>
<evidence type="ECO:0000313" key="12">
    <source>
        <dbReference type="Proteomes" id="UP001549921"/>
    </source>
</evidence>
<dbReference type="InterPro" id="IPR003593">
    <property type="entry name" value="AAA+_ATPase"/>
</dbReference>
<dbReference type="InterPro" id="IPR013525">
    <property type="entry name" value="ABC2_TM"/>
</dbReference>
<feature type="transmembrane region" description="Helical" evidence="9">
    <location>
        <begin position="563"/>
        <end position="581"/>
    </location>
</feature>
<dbReference type="GO" id="GO:0005524">
    <property type="term" value="F:ATP binding"/>
    <property type="evidence" value="ECO:0007669"/>
    <property type="project" value="UniProtKB-KW"/>
</dbReference>
<evidence type="ECO:0000256" key="9">
    <source>
        <dbReference type="SAM" id="Phobius"/>
    </source>
</evidence>
<dbReference type="SMART" id="SM00382">
    <property type="entry name" value="AAA"/>
    <property type="match status" value="1"/>
</dbReference>
<dbReference type="Pfam" id="PF19055">
    <property type="entry name" value="ABC2_membrane_7"/>
    <property type="match status" value="1"/>
</dbReference>
<keyword evidence="4 9" id="KW-0812">Transmembrane</keyword>
<keyword evidence="6" id="KW-0067">ATP-binding</keyword>
<keyword evidence="3" id="KW-0813">Transport</keyword>
<comment type="caution">
    <text evidence="11">The sequence shown here is derived from an EMBL/GenBank/DDBJ whole genome shotgun (WGS) entry which is preliminary data.</text>
</comment>
<feature type="transmembrane region" description="Helical" evidence="9">
    <location>
        <begin position="335"/>
        <end position="358"/>
    </location>
</feature>
<organism evidence="11 12">
    <name type="scientific">Loxostege sticticalis</name>
    <name type="common">Beet webworm moth</name>
    <dbReference type="NCBI Taxonomy" id="481309"/>
    <lineage>
        <taxon>Eukaryota</taxon>
        <taxon>Metazoa</taxon>
        <taxon>Ecdysozoa</taxon>
        <taxon>Arthropoda</taxon>
        <taxon>Hexapoda</taxon>
        <taxon>Insecta</taxon>
        <taxon>Pterygota</taxon>
        <taxon>Neoptera</taxon>
        <taxon>Endopterygota</taxon>
        <taxon>Lepidoptera</taxon>
        <taxon>Glossata</taxon>
        <taxon>Ditrysia</taxon>
        <taxon>Pyraloidea</taxon>
        <taxon>Crambidae</taxon>
        <taxon>Pyraustinae</taxon>
        <taxon>Loxostege</taxon>
    </lineage>
</organism>
<dbReference type="InterPro" id="IPR017871">
    <property type="entry name" value="ABC_transporter-like_CS"/>
</dbReference>
<accession>A0ABD0TQK8</accession>
<feature type="transmembrane region" description="Helical" evidence="9">
    <location>
        <begin position="410"/>
        <end position="436"/>
    </location>
</feature>
<feature type="transmembrane region" description="Helical" evidence="9">
    <location>
        <begin position="485"/>
        <end position="505"/>
    </location>
</feature>
<gene>
    <name evidence="11" type="ORF">ABMA28_007291</name>
</gene>
<dbReference type="PANTHER" id="PTHR48041">
    <property type="entry name" value="ABC TRANSPORTER G FAMILY MEMBER 28"/>
    <property type="match status" value="1"/>
</dbReference>
<feature type="transmembrane region" description="Helical" evidence="9">
    <location>
        <begin position="442"/>
        <end position="464"/>
    </location>
</feature>
<dbReference type="Proteomes" id="UP001549921">
    <property type="component" value="Unassembled WGS sequence"/>
</dbReference>
<evidence type="ECO:0000256" key="4">
    <source>
        <dbReference type="ARBA" id="ARBA00022692"/>
    </source>
</evidence>